<keyword evidence="3" id="KW-0546">Nucleotide metabolism</keyword>
<comment type="similarity">
    <text evidence="3">Belongs to the Maf family. YhdE subfamily.</text>
</comment>
<dbReference type="GO" id="GO:0036221">
    <property type="term" value="F:UTP diphosphatase activity"/>
    <property type="evidence" value="ECO:0007669"/>
    <property type="project" value="RHEA"/>
</dbReference>
<comment type="catalytic activity">
    <reaction evidence="3">
        <text>dTTP + H2O = dTMP + diphosphate + H(+)</text>
        <dbReference type="Rhea" id="RHEA:28534"/>
        <dbReference type="ChEBI" id="CHEBI:15377"/>
        <dbReference type="ChEBI" id="CHEBI:15378"/>
        <dbReference type="ChEBI" id="CHEBI:33019"/>
        <dbReference type="ChEBI" id="CHEBI:37568"/>
        <dbReference type="ChEBI" id="CHEBI:63528"/>
        <dbReference type="EC" id="3.6.1.9"/>
    </reaction>
</comment>
<protein>
    <recommendedName>
        <fullName evidence="3">dTTP/UTP pyrophosphatase</fullName>
        <shortName evidence="3">dTTPase/UTPase</shortName>
        <ecNumber evidence="3">3.6.1.9</ecNumber>
    </recommendedName>
    <alternativeName>
        <fullName evidence="3">Nucleoside triphosphate pyrophosphatase</fullName>
    </alternativeName>
    <alternativeName>
        <fullName evidence="3">Nucleotide pyrophosphatase</fullName>
        <shortName evidence="3">Nucleotide PPase</shortName>
    </alternativeName>
</protein>
<dbReference type="STRING" id="867904.Metho_0933"/>
<feature type="site" description="Important for substrate specificity" evidence="3">
    <location>
        <position position="71"/>
    </location>
</feature>
<dbReference type="AlphaFoldDB" id="L0KWV1"/>
<feature type="active site" description="Proton acceptor" evidence="3">
    <location>
        <position position="70"/>
    </location>
</feature>
<dbReference type="InterPro" id="IPR029001">
    <property type="entry name" value="ITPase-like_fam"/>
</dbReference>
<comment type="subcellular location">
    <subcellularLocation>
        <location evidence="3">Cytoplasm</location>
    </subcellularLocation>
</comment>
<dbReference type="GO" id="GO:0036218">
    <property type="term" value="F:dTTP diphosphatase activity"/>
    <property type="evidence" value="ECO:0007669"/>
    <property type="project" value="RHEA"/>
</dbReference>
<keyword evidence="5" id="KW-1185">Reference proteome</keyword>
<evidence type="ECO:0000256" key="3">
    <source>
        <dbReference type="HAMAP-Rule" id="MF_00528"/>
    </source>
</evidence>
<keyword evidence="2 3" id="KW-0378">Hydrolase</keyword>
<comment type="cofactor">
    <cofactor evidence="1 3">
        <name>a divalent metal cation</name>
        <dbReference type="ChEBI" id="CHEBI:60240"/>
    </cofactor>
</comment>
<comment type="catalytic activity">
    <reaction evidence="3">
        <text>UTP + H2O = UMP + diphosphate + H(+)</text>
        <dbReference type="Rhea" id="RHEA:29395"/>
        <dbReference type="ChEBI" id="CHEBI:15377"/>
        <dbReference type="ChEBI" id="CHEBI:15378"/>
        <dbReference type="ChEBI" id="CHEBI:33019"/>
        <dbReference type="ChEBI" id="CHEBI:46398"/>
        <dbReference type="ChEBI" id="CHEBI:57865"/>
        <dbReference type="EC" id="3.6.1.9"/>
    </reaction>
</comment>
<dbReference type="EC" id="3.6.1.9" evidence="3"/>
<name>L0KWV1_METHD</name>
<dbReference type="InterPro" id="IPR003697">
    <property type="entry name" value="Maf-like"/>
</dbReference>
<dbReference type="PIRSF" id="PIRSF006305">
    <property type="entry name" value="Maf"/>
    <property type="match status" value="1"/>
</dbReference>
<dbReference type="CDD" id="cd00555">
    <property type="entry name" value="Maf"/>
    <property type="match status" value="1"/>
</dbReference>
<dbReference type="KEGG" id="mhz:Metho_0933"/>
<dbReference type="Proteomes" id="UP000010866">
    <property type="component" value="Chromosome"/>
</dbReference>
<dbReference type="NCBIfam" id="NF010945">
    <property type="entry name" value="PRK14365.1"/>
    <property type="match status" value="1"/>
</dbReference>
<proteinExistence type="inferred from homology"/>
<keyword evidence="3" id="KW-0963">Cytoplasm</keyword>
<comment type="caution">
    <text evidence="3">Lacks conserved residue(s) required for the propagation of feature annotation.</text>
</comment>
<dbReference type="HAMAP" id="MF_00528">
    <property type="entry name" value="Maf"/>
    <property type="match status" value="1"/>
</dbReference>
<comment type="function">
    <text evidence="3">Nucleoside triphosphate pyrophosphatase that hydrolyzes dTTP and UTP. May have a dual role in cell division arrest and in preventing the incorporation of modified nucleotides into cellular nucleic acids.</text>
</comment>
<evidence type="ECO:0000256" key="1">
    <source>
        <dbReference type="ARBA" id="ARBA00001968"/>
    </source>
</evidence>
<dbReference type="Pfam" id="PF02545">
    <property type="entry name" value="Maf"/>
    <property type="match status" value="1"/>
</dbReference>
<dbReference type="NCBIfam" id="TIGR00172">
    <property type="entry name" value="maf"/>
    <property type="match status" value="1"/>
</dbReference>
<dbReference type="GO" id="GO:0009117">
    <property type="term" value="P:nucleotide metabolic process"/>
    <property type="evidence" value="ECO:0007669"/>
    <property type="project" value="UniProtKB-KW"/>
</dbReference>
<dbReference type="PANTHER" id="PTHR43213">
    <property type="entry name" value="BIFUNCTIONAL DTTP/UTP PYROPHOSPHATASE/METHYLTRANSFERASE PROTEIN-RELATED"/>
    <property type="match status" value="1"/>
</dbReference>
<sequence>MRAIFLASASSRRKELLRQLIGNNFKVVSSNYHERTQPDMKPFDFIIHNSIEKAKDSASMISSGIVIAADTVVTCDERILGKPHTGDKAREMLRQISGKKVRVITGVTVMDLDAQRRTSFWEKTDVVIKQLSNAEIEAYVKTAEPLDKAGAFAIQGKGAIIVEKIDGDYSNVVGLPLFKLNKVLFDFGIDVLQMTDDIAGTENL</sequence>
<dbReference type="EMBL" id="CP003362">
    <property type="protein sequence ID" value="AGB49175.1"/>
    <property type="molecule type" value="Genomic_DNA"/>
</dbReference>
<dbReference type="SUPFAM" id="SSF52972">
    <property type="entry name" value="ITPase-like"/>
    <property type="match status" value="1"/>
</dbReference>
<feature type="site" description="Important for substrate specificity" evidence="3">
    <location>
        <position position="12"/>
    </location>
</feature>
<organism evidence="4 5">
    <name type="scientific">Methanomethylovorans hollandica (strain DSM 15978 / NBRC 107637 / DMS1)</name>
    <dbReference type="NCBI Taxonomy" id="867904"/>
    <lineage>
        <taxon>Archaea</taxon>
        <taxon>Methanobacteriati</taxon>
        <taxon>Methanobacteriota</taxon>
        <taxon>Stenosarchaea group</taxon>
        <taxon>Methanomicrobia</taxon>
        <taxon>Methanosarcinales</taxon>
        <taxon>Methanosarcinaceae</taxon>
        <taxon>Methanomethylovorans</taxon>
    </lineage>
</organism>
<dbReference type="HOGENOM" id="CLU_040416_0_0_2"/>
<evidence type="ECO:0000256" key="2">
    <source>
        <dbReference type="ARBA" id="ARBA00022801"/>
    </source>
</evidence>
<dbReference type="RefSeq" id="WP_015324342.1">
    <property type="nucleotide sequence ID" value="NC_019977.1"/>
</dbReference>
<dbReference type="PANTHER" id="PTHR43213:SF5">
    <property type="entry name" value="BIFUNCTIONAL DTTP_UTP PYROPHOSPHATASE_METHYLTRANSFERASE PROTEIN-RELATED"/>
    <property type="match status" value="1"/>
</dbReference>
<accession>L0KWV1</accession>
<dbReference type="Gene3D" id="3.90.950.10">
    <property type="match status" value="1"/>
</dbReference>
<dbReference type="GeneID" id="14406742"/>
<reference evidence="5" key="1">
    <citation type="submission" date="2012-02" db="EMBL/GenBank/DDBJ databases">
        <title>Complete sequence of chromosome of Methanomethylovorans hollandica DSM 15978.</title>
        <authorList>
            <person name="Lucas S."/>
            <person name="Copeland A."/>
            <person name="Lapidus A."/>
            <person name="Glavina del Rio T."/>
            <person name="Dalin E."/>
            <person name="Tice H."/>
            <person name="Bruce D."/>
            <person name="Goodwin L."/>
            <person name="Pitluck S."/>
            <person name="Peters L."/>
            <person name="Mikhailova N."/>
            <person name="Held B."/>
            <person name="Kyrpides N."/>
            <person name="Mavromatis K."/>
            <person name="Ivanova N."/>
            <person name="Brettin T."/>
            <person name="Detter J.C."/>
            <person name="Han C."/>
            <person name="Larimer F."/>
            <person name="Land M."/>
            <person name="Hauser L."/>
            <person name="Markowitz V."/>
            <person name="Cheng J.-F."/>
            <person name="Hugenholtz P."/>
            <person name="Woyke T."/>
            <person name="Wu D."/>
            <person name="Spring S."/>
            <person name="Schroeder M."/>
            <person name="Brambilla E."/>
            <person name="Klenk H.-P."/>
            <person name="Eisen J.A."/>
        </authorList>
    </citation>
    <scope>NUCLEOTIDE SEQUENCE [LARGE SCALE GENOMIC DNA]</scope>
    <source>
        <strain evidence="5">DSM 15978 / NBRC 107637 / DMS1</strain>
    </source>
</reference>
<evidence type="ECO:0000313" key="4">
    <source>
        <dbReference type="EMBL" id="AGB49175.1"/>
    </source>
</evidence>
<gene>
    <name evidence="4" type="ordered locus">Metho_0933</name>
</gene>
<dbReference type="OrthoDB" id="45223at2157"/>
<dbReference type="GO" id="GO:0005737">
    <property type="term" value="C:cytoplasm"/>
    <property type="evidence" value="ECO:0007669"/>
    <property type="project" value="UniProtKB-SubCell"/>
</dbReference>
<evidence type="ECO:0000313" key="5">
    <source>
        <dbReference type="Proteomes" id="UP000010866"/>
    </source>
</evidence>
<feature type="site" description="Important for substrate specificity" evidence="3">
    <location>
        <position position="155"/>
    </location>
</feature>